<dbReference type="InterPro" id="IPR050834">
    <property type="entry name" value="Glycosyltransf_2"/>
</dbReference>
<dbReference type="AlphaFoldDB" id="A0A1H3HWW7"/>
<dbReference type="STRING" id="1122142.SAMN02910414_00986"/>
<dbReference type="Pfam" id="PF00535">
    <property type="entry name" value="Glycos_transf_2"/>
    <property type="match status" value="1"/>
</dbReference>
<dbReference type="InterPro" id="IPR001173">
    <property type="entry name" value="Glyco_trans_2-like"/>
</dbReference>
<proteinExistence type="inferred from homology"/>
<evidence type="ECO:0000313" key="6">
    <source>
        <dbReference type="Proteomes" id="UP000183918"/>
    </source>
</evidence>
<dbReference type="OrthoDB" id="9815829at2"/>
<organism evidence="5 6">
    <name type="scientific">Lachnobacterium bovis DSM 14045</name>
    <dbReference type="NCBI Taxonomy" id="1122142"/>
    <lineage>
        <taxon>Bacteria</taxon>
        <taxon>Bacillati</taxon>
        <taxon>Bacillota</taxon>
        <taxon>Clostridia</taxon>
        <taxon>Lachnospirales</taxon>
        <taxon>Lachnospiraceae</taxon>
        <taxon>Lachnobacterium</taxon>
    </lineage>
</organism>
<reference evidence="5 6" key="1">
    <citation type="submission" date="2016-10" db="EMBL/GenBank/DDBJ databases">
        <authorList>
            <person name="de Groot N.N."/>
        </authorList>
    </citation>
    <scope>NUCLEOTIDE SEQUENCE [LARGE SCALE GENOMIC DNA]</scope>
    <source>
        <strain evidence="5 6">DSM 14045</strain>
    </source>
</reference>
<dbReference type="Proteomes" id="UP000183918">
    <property type="component" value="Unassembled WGS sequence"/>
</dbReference>
<evidence type="ECO:0000256" key="2">
    <source>
        <dbReference type="ARBA" id="ARBA00022676"/>
    </source>
</evidence>
<dbReference type="PANTHER" id="PTHR43685">
    <property type="entry name" value="GLYCOSYLTRANSFERASE"/>
    <property type="match status" value="1"/>
</dbReference>
<evidence type="ECO:0000256" key="3">
    <source>
        <dbReference type="ARBA" id="ARBA00022679"/>
    </source>
</evidence>
<sequence length="273" mass="31705">MGISILMSVYAKEKPSYFKEALLSVINQTLQPDEIVLIKDGPLTDELEDVILDCLEIYPNIRTHQFQENVQLGRALQKGVEMCSNELVARMDTDDIAKKNRLQLQFEFLSQNKDVAVCGGAIQEFYDDGSYKSVKKMPQGFQNVRKYGKYRNPVNHMTVMFRKEAILEAGNYRHYPKLEDYDLWIRTMAKGYKLDNLSDILVEARTNEDFYSRRGGAGYGRRYLKLRKMEHTLKITNLFEYILSCVLTIGMVYSPSKIRKVFYRKALRSKGDN</sequence>
<keyword evidence="2" id="KW-0328">Glycosyltransferase</keyword>
<evidence type="ECO:0000313" key="5">
    <source>
        <dbReference type="EMBL" id="SDY19970.1"/>
    </source>
</evidence>
<dbReference type="SUPFAM" id="SSF53448">
    <property type="entry name" value="Nucleotide-diphospho-sugar transferases"/>
    <property type="match status" value="1"/>
</dbReference>
<dbReference type="RefSeq" id="WP_074716681.1">
    <property type="nucleotide sequence ID" value="NZ_FNPG01000010.1"/>
</dbReference>
<dbReference type="Gene3D" id="3.90.550.10">
    <property type="entry name" value="Spore Coat Polysaccharide Biosynthesis Protein SpsA, Chain A"/>
    <property type="match status" value="1"/>
</dbReference>
<gene>
    <name evidence="5" type="ORF">SAMN02910414_00986</name>
</gene>
<protein>
    <submittedName>
        <fullName evidence="5">Glycosyl transferase family 2</fullName>
    </submittedName>
</protein>
<keyword evidence="6" id="KW-1185">Reference proteome</keyword>
<evidence type="ECO:0000256" key="1">
    <source>
        <dbReference type="ARBA" id="ARBA00006739"/>
    </source>
</evidence>
<evidence type="ECO:0000259" key="4">
    <source>
        <dbReference type="Pfam" id="PF00535"/>
    </source>
</evidence>
<keyword evidence="3 5" id="KW-0808">Transferase</keyword>
<accession>A0A1H3HWW7</accession>
<name>A0A1H3HWW7_9FIRM</name>
<dbReference type="InterPro" id="IPR029044">
    <property type="entry name" value="Nucleotide-diphossugar_trans"/>
</dbReference>
<comment type="similarity">
    <text evidence="1">Belongs to the glycosyltransferase 2 family.</text>
</comment>
<dbReference type="EMBL" id="FNPG01000010">
    <property type="protein sequence ID" value="SDY19970.1"/>
    <property type="molecule type" value="Genomic_DNA"/>
</dbReference>
<feature type="domain" description="Glycosyltransferase 2-like" evidence="4">
    <location>
        <begin position="4"/>
        <end position="163"/>
    </location>
</feature>
<dbReference type="GO" id="GO:0016757">
    <property type="term" value="F:glycosyltransferase activity"/>
    <property type="evidence" value="ECO:0007669"/>
    <property type="project" value="UniProtKB-KW"/>
</dbReference>
<dbReference type="PANTHER" id="PTHR43685:SF5">
    <property type="entry name" value="GLYCOSYLTRANSFERASE EPSE-RELATED"/>
    <property type="match status" value="1"/>
</dbReference>